<accession>A0ABQ7V3M6</accession>
<sequence length="138" mass="16103">MDFSLNFSSRPPTDSSPHQKILWTLDAWRSTDRASEQIFSFVLEMWYIWHLSLWMPTVAENLSWHKCILPDELFKPSKMAAIQKILLSCVRHASFTMHPSFMQAVQNKALHRKLLIFKSSSKVTMESGGIWLWPCCMV</sequence>
<keyword evidence="2" id="KW-1185">Reference proteome</keyword>
<organism evidence="1 2">
    <name type="scientific">Solanum tuberosum</name>
    <name type="common">Potato</name>
    <dbReference type="NCBI Taxonomy" id="4113"/>
    <lineage>
        <taxon>Eukaryota</taxon>
        <taxon>Viridiplantae</taxon>
        <taxon>Streptophyta</taxon>
        <taxon>Embryophyta</taxon>
        <taxon>Tracheophyta</taxon>
        <taxon>Spermatophyta</taxon>
        <taxon>Magnoliopsida</taxon>
        <taxon>eudicotyledons</taxon>
        <taxon>Gunneridae</taxon>
        <taxon>Pentapetalae</taxon>
        <taxon>asterids</taxon>
        <taxon>lamiids</taxon>
        <taxon>Solanales</taxon>
        <taxon>Solanaceae</taxon>
        <taxon>Solanoideae</taxon>
        <taxon>Solaneae</taxon>
        <taxon>Solanum</taxon>
    </lineage>
</organism>
<gene>
    <name evidence="1" type="ORF">KY290_022182</name>
</gene>
<protein>
    <submittedName>
        <fullName evidence="1">Uncharacterized protein</fullName>
    </submittedName>
</protein>
<name>A0ABQ7V3M6_SOLTU</name>
<evidence type="ECO:0000313" key="1">
    <source>
        <dbReference type="EMBL" id="KAH0758689.1"/>
    </source>
</evidence>
<dbReference type="Proteomes" id="UP000826656">
    <property type="component" value="Unassembled WGS sequence"/>
</dbReference>
<evidence type="ECO:0000313" key="2">
    <source>
        <dbReference type="Proteomes" id="UP000826656"/>
    </source>
</evidence>
<proteinExistence type="predicted"/>
<reference evidence="1 2" key="1">
    <citation type="journal article" date="2021" name="bioRxiv">
        <title>Chromosome-scale and haplotype-resolved genome assembly of a tetraploid potato cultivar.</title>
        <authorList>
            <person name="Sun H."/>
            <person name="Jiao W.-B."/>
            <person name="Krause K."/>
            <person name="Campoy J.A."/>
            <person name="Goel M."/>
            <person name="Folz-Donahue K."/>
            <person name="Kukat C."/>
            <person name="Huettel B."/>
            <person name="Schneeberger K."/>
        </authorList>
    </citation>
    <scope>NUCLEOTIDE SEQUENCE [LARGE SCALE GENOMIC DNA]</scope>
    <source>
        <strain evidence="1">SolTubOtavaFocal</strain>
        <tissue evidence="1">Leaves</tissue>
    </source>
</reference>
<dbReference type="EMBL" id="JAIVGD010000015">
    <property type="protein sequence ID" value="KAH0758689.1"/>
    <property type="molecule type" value="Genomic_DNA"/>
</dbReference>
<comment type="caution">
    <text evidence="1">The sequence shown here is derived from an EMBL/GenBank/DDBJ whole genome shotgun (WGS) entry which is preliminary data.</text>
</comment>